<keyword evidence="5 8" id="KW-0812">Transmembrane</keyword>
<evidence type="ECO:0000256" key="2">
    <source>
        <dbReference type="ARBA" id="ARBA00010145"/>
    </source>
</evidence>
<feature type="transmembrane region" description="Helical" evidence="8">
    <location>
        <begin position="231"/>
        <end position="254"/>
    </location>
</feature>
<feature type="transmembrane region" description="Helical" evidence="8">
    <location>
        <begin position="131"/>
        <end position="152"/>
    </location>
</feature>
<feature type="transmembrane region" description="Helical" evidence="8">
    <location>
        <begin position="70"/>
        <end position="91"/>
    </location>
</feature>
<evidence type="ECO:0000313" key="9">
    <source>
        <dbReference type="EMBL" id="ORC36896.1"/>
    </source>
</evidence>
<dbReference type="GO" id="GO:0005886">
    <property type="term" value="C:plasma membrane"/>
    <property type="evidence" value="ECO:0007669"/>
    <property type="project" value="UniProtKB-SubCell"/>
</dbReference>
<evidence type="ECO:0000256" key="5">
    <source>
        <dbReference type="ARBA" id="ARBA00022692"/>
    </source>
</evidence>
<dbReference type="Gene3D" id="1.20.1530.20">
    <property type="match status" value="1"/>
</dbReference>
<evidence type="ECO:0000256" key="3">
    <source>
        <dbReference type="ARBA" id="ARBA00022448"/>
    </source>
</evidence>
<keyword evidence="6 8" id="KW-1133">Transmembrane helix</keyword>
<comment type="similarity">
    <text evidence="2">Belongs to the auxin efflux carrier (TC 2.A.69) family.</text>
</comment>
<feature type="transmembrane region" description="Helical" evidence="8">
    <location>
        <begin position="297"/>
        <end position="315"/>
    </location>
</feature>
<gene>
    <name evidence="9" type="ORF">B4O97_04535</name>
</gene>
<feature type="transmembrane region" description="Helical" evidence="8">
    <location>
        <begin position="103"/>
        <end position="125"/>
    </location>
</feature>
<keyword evidence="3" id="KW-0813">Transport</keyword>
<organism evidence="9 10">
    <name type="scientific">Marispirochaeta aestuarii</name>
    <dbReference type="NCBI Taxonomy" id="1963862"/>
    <lineage>
        <taxon>Bacteria</taxon>
        <taxon>Pseudomonadati</taxon>
        <taxon>Spirochaetota</taxon>
        <taxon>Spirochaetia</taxon>
        <taxon>Spirochaetales</taxon>
        <taxon>Spirochaetaceae</taxon>
        <taxon>Marispirochaeta</taxon>
    </lineage>
</organism>
<dbReference type="PANTHER" id="PTHR36838">
    <property type="entry name" value="AUXIN EFFLUX CARRIER FAMILY PROTEIN"/>
    <property type="match status" value="1"/>
</dbReference>
<dbReference type="AlphaFoldDB" id="A0A1Y1S0S6"/>
<keyword evidence="7 8" id="KW-0472">Membrane</keyword>
<reference evidence="9 10" key="1">
    <citation type="submission" date="2017-03" db="EMBL/GenBank/DDBJ databases">
        <title>Draft Genome sequence of Marispirochaeta sp. strain JC444.</title>
        <authorList>
            <person name="Shivani Y."/>
            <person name="Subhash Y."/>
            <person name="Sasikala C."/>
            <person name="Ramana C."/>
        </authorList>
    </citation>
    <scope>NUCLEOTIDE SEQUENCE [LARGE SCALE GENOMIC DNA]</scope>
    <source>
        <strain evidence="9 10">JC444</strain>
    </source>
</reference>
<comment type="subcellular location">
    <subcellularLocation>
        <location evidence="1">Cell membrane</location>
        <topology evidence="1">Multi-pass membrane protein</topology>
    </subcellularLocation>
</comment>
<dbReference type="OrthoDB" id="9815385at2"/>
<sequence>MSGSIAPLILEKLAVLFLLIGTGGLVRKAGLISEEGESVVSTLLVDLFWPALIFTSITMNLSRDDILRNISLPLFAAVTILTGGGLGLIAVKLMKYRGVRRNSFLFQSMMNNFVFLVLPFAVLFLPERGAGLLFVHNLGTILLLWTLCVPVLQGENRDREKVLFKSLLKNPGIISTLAAIILVLTGLNTRLPAAITITMDYLGAPTMAVAMLVAGSRIAGTGLKAVRLDAWNLLIALIRLILVPLILLGLSLIIWNAGLAGPETLLIFMLVNIVPVGVFSVSLANKYRASPELMAQSVALTHVIGAGTMLVWLLVLQKMPFFP</sequence>
<name>A0A1Y1S0S6_9SPIO</name>
<keyword evidence="4" id="KW-1003">Cell membrane</keyword>
<dbReference type="Pfam" id="PF03547">
    <property type="entry name" value="Mem_trans"/>
    <property type="match status" value="1"/>
</dbReference>
<dbReference type="RefSeq" id="WP_083048742.1">
    <property type="nucleotide sequence ID" value="NZ_MWQY01000004.1"/>
</dbReference>
<evidence type="ECO:0000256" key="4">
    <source>
        <dbReference type="ARBA" id="ARBA00022475"/>
    </source>
</evidence>
<dbReference type="InterPro" id="IPR038770">
    <property type="entry name" value="Na+/solute_symporter_sf"/>
</dbReference>
<feature type="transmembrane region" description="Helical" evidence="8">
    <location>
        <begin position="6"/>
        <end position="26"/>
    </location>
</feature>
<evidence type="ECO:0000256" key="8">
    <source>
        <dbReference type="SAM" id="Phobius"/>
    </source>
</evidence>
<dbReference type="PANTHER" id="PTHR36838:SF3">
    <property type="entry name" value="TRANSPORTER AUXIN EFFLUX CARRIER EC FAMILY"/>
    <property type="match status" value="1"/>
</dbReference>
<feature type="transmembrane region" description="Helical" evidence="8">
    <location>
        <begin position="266"/>
        <end position="285"/>
    </location>
</feature>
<keyword evidence="10" id="KW-1185">Reference proteome</keyword>
<dbReference type="EMBL" id="MWQY01000004">
    <property type="protein sequence ID" value="ORC36896.1"/>
    <property type="molecule type" value="Genomic_DNA"/>
</dbReference>
<evidence type="ECO:0000256" key="6">
    <source>
        <dbReference type="ARBA" id="ARBA00022989"/>
    </source>
</evidence>
<feature type="transmembrane region" description="Helical" evidence="8">
    <location>
        <begin position="173"/>
        <end position="195"/>
    </location>
</feature>
<evidence type="ECO:0008006" key="11">
    <source>
        <dbReference type="Google" id="ProtNLM"/>
    </source>
</evidence>
<feature type="transmembrane region" description="Helical" evidence="8">
    <location>
        <begin position="38"/>
        <end position="58"/>
    </location>
</feature>
<accession>A0A1Y1S0S6</accession>
<dbReference type="STRING" id="1963862.B4O97_04535"/>
<evidence type="ECO:0000313" key="10">
    <source>
        <dbReference type="Proteomes" id="UP000192343"/>
    </source>
</evidence>
<comment type="caution">
    <text evidence="9">The sequence shown here is derived from an EMBL/GenBank/DDBJ whole genome shotgun (WGS) entry which is preliminary data.</text>
</comment>
<dbReference type="InterPro" id="IPR004776">
    <property type="entry name" value="Mem_transp_PIN-like"/>
</dbReference>
<dbReference type="GO" id="GO:0055085">
    <property type="term" value="P:transmembrane transport"/>
    <property type="evidence" value="ECO:0007669"/>
    <property type="project" value="InterPro"/>
</dbReference>
<feature type="transmembrane region" description="Helical" evidence="8">
    <location>
        <begin position="201"/>
        <end position="219"/>
    </location>
</feature>
<evidence type="ECO:0000256" key="1">
    <source>
        <dbReference type="ARBA" id="ARBA00004651"/>
    </source>
</evidence>
<evidence type="ECO:0000256" key="7">
    <source>
        <dbReference type="ARBA" id="ARBA00023136"/>
    </source>
</evidence>
<protein>
    <recommendedName>
        <fullName evidence="11">Transporter</fullName>
    </recommendedName>
</protein>
<dbReference type="Proteomes" id="UP000192343">
    <property type="component" value="Unassembled WGS sequence"/>
</dbReference>
<proteinExistence type="inferred from homology"/>